<gene>
    <name evidence="1" type="ORF">MarDSR_052</name>
</gene>
<proteinExistence type="predicted"/>
<name>A0AA96ESM8_9VIRU</name>
<evidence type="ECO:0000313" key="1">
    <source>
        <dbReference type="EMBL" id="WNL50091.1"/>
    </source>
</evidence>
<protein>
    <submittedName>
        <fullName evidence="1">Uncharacterized protein</fullName>
    </submittedName>
</protein>
<organism evidence="1">
    <name type="scientific">Marseillevirus sp</name>
    <dbReference type="NCBI Taxonomy" id="2809551"/>
    <lineage>
        <taxon>Viruses</taxon>
        <taxon>Varidnaviria</taxon>
        <taxon>Bamfordvirae</taxon>
        <taxon>Nucleocytoviricota</taxon>
        <taxon>Megaviricetes</taxon>
        <taxon>Pimascovirales</taxon>
        <taxon>Pimascovirales incertae sedis</taxon>
        <taxon>Marseilleviridae</taxon>
        <taxon>Marseillevirus</taxon>
    </lineage>
</organism>
<reference evidence="1" key="1">
    <citation type="submission" date="2023-07" db="EMBL/GenBank/DDBJ databases">
        <authorList>
            <person name="Xia Y."/>
        </authorList>
    </citation>
    <scope>NUCLEOTIDE SEQUENCE</scope>
    <source>
        <strain evidence="1">E</strain>
    </source>
</reference>
<dbReference type="EMBL" id="OR343189">
    <property type="protein sequence ID" value="WNL50091.1"/>
    <property type="molecule type" value="Genomic_DNA"/>
</dbReference>
<accession>A0AA96ESM8</accession>
<sequence length="89" mass="10676">MNELQKEHVIKMLRKAWSIHNISPRVERQEDGKILKIRFLRNDKDLIHPLCWCFQGGCENCGKTREREENEMFRCKMSCSEIKKCYLCA</sequence>